<dbReference type="InterPro" id="IPR011856">
    <property type="entry name" value="tRNA_endonuc-like_dom_sf"/>
</dbReference>
<dbReference type="SMART" id="SM00990">
    <property type="entry name" value="VRR_NUC"/>
    <property type="match status" value="1"/>
</dbReference>
<comment type="cofactor">
    <cofactor evidence="1">
        <name>Mg(2+)</name>
        <dbReference type="ChEBI" id="CHEBI:18420"/>
    </cofactor>
</comment>
<dbReference type="EMBL" id="CP038141">
    <property type="protein sequence ID" value="QDH17430.1"/>
    <property type="molecule type" value="Genomic_DNA"/>
</dbReference>
<evidence type="ECO:0000256" key="2">
    <source>
        <dbReference type="ARBA" id="ARBA00022722"/>
    </source>
</evidence>
<evidence type="ECO:0000259" key="4">
    <source>
        <dbReference type="SMART" id="SM00990"/>
    </source>
</evidence>
<evidence type="ECO:0000313" key="5">
    <source>
        <dbReference type="EMBL" id="QDH17430.1"/>
    </source>
</evidence>
<dbReference type="Pfam" id="PF08774">
    <property type="entry name" value="VRR_NUC"/>
    <property type="match status" value="1"/>
</dbReference>
<reference evidence="5 6" key="1">
    <citation type="submission" date="2019-03" db="EMBL/GenBank/DDBJ databases">
        <title>The complete genome sequence of Swingsia samuiensis NBRC107927(T).</title>
        <authorList>
            <person name="Chua K.-O."/>
            <person name="Chan K.-G."/>
            <person name="See-Too W.-S."/>
        </authorList>
    </citation>
    <scope>NUCLEOTIDE SEQUENCE [LARGE SCALE GENOMIC DNA]</scope>
    <source>
        <strain evidence="5 6">AH83</strain>
    </source>
</reference>
<dbReference type="InterPro" id="IPR014883">
    <property type="entry name" value="VRR_NUC"/>
</dbReference>
<dbReference type="GO" id="GO:0016788">
    <property type="term" value="F:hydrolase activity, acting on ester bonds"/>
    <property type="evidence" value="ECO:0007669"/>
    <property type="project" value="InterPro"/>
</dbReference>
<dbReference type="GO" id="GO:0003676">
    <property type="term" value="F:nucleic acid binding"/>
    <property type="evidence" value="ECO:0007669"/>
    <property type="project" value="InterPro"/>
</dbReference>
<proteinExistence type="predicted"/>
<dbReference type="Proteomes" id="UP000316313">
    <property type="component" value="Chromosome"/>
</dbReference>
<keyword evidence="3" id="KW-0378">Hydrolase</keyword>
<dbReference type="KEGG" id="ssam:E3D00_07525"/>
<keyword evidence="2" id="KW-0540">Nuclease</keyword>
<evidence type="ECO:0000256" key="3">
    <source>
        <dbReference type="ARBA" id="ARBA00022801"/>
    </source>
</evidence>
<evidence type="ECO:0000256" key="1">
    <source>
        <dbReference type="ARBA" id="ARBA00001946"/>
    </source>
</evidence>
<dbReference type="RefSeq" id="WP_141461370.1">
    <property type="nucleotide sequence ID" value="NZ_CP038141.1"/>
</dbReference>
<keyword evidence="6" id="KW-1185">Reference proteome</keyword>
<dbReference type="Gene3D" id="3.40.1350.10">
    <property type="match status" value="1"/>
</dbReference>
<organism evidence="5 6">
    <name type="scientific">Swingsia samuiensis</name>
    <dbReference type="NCBI Taxonomy" id="1293412"/>
    <lineage>
        <taxon>Bacteria</taxon>
        <taxon>Pseudomonadati</taxon>
        <taxon>Pseudomonadota</taxon>
        <taxon>Alphaproteobacteria</taxon>
        <taxon>Acetobacterales</taxon>
        <taxon>Acetobacteraceae</taxon>
        <taxon>Swingsia</taxon>
    </lineage>
</organism>
<dbReference type="AlphaFoldDB" id="A0A4Y6UKV8"/>
<name>A0A4Y6UKV8_9PROT</name>
<evidence type="ECO:0000313" key="6">
    <source>
        <dbReference type="Proteomes" id="UP000316313"/>
    </source>
</evidence>
<feature type="domain" description="VRR-NUC" evidence="4">
    <location>
        <begin position="3"/>
        <end position="99"/>
    </location>
</feature>
<sequence length="118" mass="13393">MNRTEDRLHASVWRFLNYSLPTDALAMSIENRNNGRQEGARRKARGCLAGTPDMMVLWNGRMHFIELKTSDGKIHSSQRILFPILERTGHPVAICRSVEDVHNHLKSCGVPLRAEVMA</sequence>
<accession>A0A4Y6UKV8</accession>
<dbReference type="OrthoDB" id="7219056at2"/>
<dbReference type="GO" id="GO:0004518">
    <property type="term" value="F:nuclease activity"/>
    <property type="evidence" value="ECO:0007669"/>
    <property type="project" value="UniProtKB-KW"/>
</dbReference>
<gene>
    <name evidence="5" type="ORF">E3D00_07525</name>
</gene>
<protein>
    <submittedName>
        <fullName evidence="5">VRR-NUC domain-containing protein</fullName>
    </submittedName>
</protein>